<dbReference type="Proteomes" id="UP000492820">
    <property type="component" value="Unassembled WGS sequence"/>
</dbReference>
<evidence type="ECO:0000313" key="3">
    <source>
        <dbReference type="Proteomes" id="UP000492820"/>
    </source>
</evidence>
<evidence type="ECO:0000256" key="1">
    <source>
        <dbReference type="SAM" id="MobiDB-lite"/>
    </source>
</evidence>
<dbReference type="WBParaSite" id="EgrG_000803200">
    <property type="protein sequence ID" value="EgrG_000803200"/>
    <property type="gene ID" value="EgrG_000803200"/>
</dbReference>
<name>A0A068WD92_ECHGR</name>
<sequence>MTPYSHSYIMKIESKYSSLQGGRNGYGLQKKGKREQGNKCS</sequence>
<gene>
    <name evidence="2" type="ORF">EgrG_000803200</name>
</gene>
<dbReference type="EMBL" id="LK028576">
    <property type="protein sequence ID" value="CDS15628.1"/>
    <property type="molecule type" value="Genomic_DNA"/>
</dbReference>
<feature type="region of interest" description="Disordered" evidence="1">
    <location>
        <begin position="20"/>
        <end position="41"/>
    </location>
</feature>
<evidence type="ECO:0000313" key="2">
    <source>
        <dbReference type="EMBL" id="CDS15628.1"/>
    </source>
</evidence>
<protein>
    <submittedName>
        <fullName evidence="2 4">Uncharacterized protein</fullName>
    </submittedName>
</protein>
<proteinExistence type="predicted"/>
<reference evidence="4" key="3">
    <citation type="submission" date="2020-10" db="UniProtKB">
        <authorList>
            <consortium name="WormBaseParasite"/>
        </authorList>
    </citation>
    <scope>IDENTIFICATION</scope>
</reference>
<evidence type="ECO:0000313" key="4">
    <source>
        <dbReference type="WBParaSite" id="EgrG_000803200"/>
    </source>
</evidence>
<reference evidence="2" key="2">
    <citation type="submission" date="2014-06" db="EMBL/GenBank/DDBJ databases">
        <authorList>
            <person name="Aslett M."/>
        </authorList>
    </citation>
    <scope>NUCLEOTIDE SEQUENCE</scope>
</reference>
<accession>A0A068WD92</accession>
<dbReference type="AlphaFoldDB" id="A0A068WD92"/>
<organism evidence="2">
    <name type="scientific">Echinococcus granulosus</name>
    <name type="common">Hydatid tapeworm</name>
    <dbReference type="NCBI Taxonomy" id="6210"/>
    <lineage>
        <taxon>Eukaryota</taxon>
        <taxon>Metazoa</taxon>
        <taxon>Spiralia</taxon>
        <taxon>Lophotrochozoa</taxon>
        <taxon>Platyhelminthes</taxon>
        <taxon>Cestoda</taxon>
        <taxon>Eucestoda</taxon>
        <taxon>Cyclophyllidea</taxon>
        <taxon>Taeniidae</taxon>
        <taxon>Echinococcus</taxon>
        <taxon>Echinococcus granulosus group</taxon>
    </lineage>
</organism>
<reference evidence="2 3" key="1">
    <citation type="journal article" date="2013" name="Nature">
        <title>The genomes of four tapeworm species reveal adaptations to parasitism.</title>
        <authorList>
            <person name="Tsai I.J."/>
            <person name="Zarowiecki M."/>
            <person name="Holroyd N."/>
            <person name="Garciarrubio A."/>
            <person name="Sanchez-Flores A."/>
            <person name="Brooks K.L."/>
            <person name="Tracey A."/>
            <person name="Bobes R.J."/>
            <person name="Fragoso G."/>
            <person name="Sciutto E."/>
            <person name="Aslett M."/>
            <person name="Beasley H."/>
            <person name="Bennett H.M."/>
            <person name="Cai J."/>
            <person name="Camicia F."/>
            <person name="Clark R."/>
            <person name="Cucher M."/>
            <person name="De Silva N."/>
            <person name="Day T.A."/>
            <person name="Deplazes P."/>
            <person name="Estrada K."/>
            <person name="Fernandez C."/>
            <person name="Holland P.W."/>
            <person name="Hou J."/>
            <person name="Hu S."/>
            <person name="Huckvale T."/>
            <person name="Hung S.S."/>
            <person name="Kamenetzky L."/>
            <person name="Keane J.A."/>
            <person name="Kiss F."/>
            <person name="Koziol U."/>
            <person name="Lambert O."/>
            <person name="Liu K."/>
            <person name="Luo X."/>
            <person name="Luo Y."/>
            <person name="Macchiaroli N."/>
            <person name="Nichol S."/>
            <person name="Paps J."/>
            <person name="Parkinson J."/>
            <person name="Pouchkina-Stantcheva N."/>
            <person name="Riddiford N."/>
            <person name="Rosenzvit M."/>
            <person name="Salinas G."/>
            <person name="Wasmuth J.D."/>
            <person name="Zamanian M."/>
            <person name="Zheng Y."/>
            <person name="Cai X."/>
            <person name="Soberon X."/>
            <person name="Olson P.D."/>
            <person name="Laclette J.P."/>
            <person name="Brehm K."/>
            <person name="Berriman M."/>
            <person name="Garciarrubio A."/>
            <person name="Bobes R.J."/>
            <person name="Fragoso G."/>
            <person name="Sanchez-Flores A."/>
            <person name="Estrada K."/>
            <person name="Cevallos M.A."/>
            <person name="Morett E."/>
            <person name="Gonzalez V."/>
            <person name="Portillo T."/>
            <person name="Ochoa-Leyva A."/>
            <person name="Jose M.V."/>
            <person name="Sciutto E."/>
            <person name="Landa A."/>
            <person name="Jimenez L."/>
            <person name="Valdes V."/>
            <person name="Carrero J.C."/>
            <person name="Larralde C."/>
            <person name="Morales-Montor J."/>
            <person name="Limon-Lason J."/>
            <person name="Soberon X."/>
            <person name="Laclette J.P."/>
        </authorList>
    </citation>
    <scope>NUCLEOTIDE SEQUENCE [LARGE SCALE GENOMIC DNA]</scope>
</reference>